<keyword evidence="3" id="KW-0133">Cell shape</keyword>
<dbReference type="Pfam" id="PF04085">
    <property type="entry name" value="MreC"/>
    <property type="match status" value="1"/>
</dbReference>
<dbReference type="EMBL" id="PFAS01000001">
    <property type="protein sequence ID" value="PIT94234.1"/>
    <property type="molecule type" value="Genomic_DNA"/>
</dbReference>
<evidence type="ECO:0000256" key="3">
    <source>
        <dbReference type="ARBA" id="ARBA00022960"/>
    </source>
</evidence>
<reference evidence="7" key="1">
    <citation type="submission" date="2017-09" db="EMBL/GenBank/DDBJ databases">
        <title>Depth-based differentiation of microbial function through sediment-hosted aquifers and enrichment of novel symbionts in the deep terrestrial subsurface.</title>
        <authorList>
            <person name="Probst A.J."/>
            <person name="Ladd B."/>
            <person name="Jarett J.K."/>
            <person name="Geller-Mcgrath D.E."/>
            <person name="Sieber C.M.K."/>
            <person name="Emerson J.B."/>
            <person name="Anantharaman K."/>
            <person name="Thomas B.C."/>
            <person name="Malmstrom R."/>
            <person name="Stieglmeier M."/>
            <person name="Klingl A."/>
            <person name="Woyke T."/>
            <person name="Ryan C.M."/>
            <person name="Banfield J.F."/>
        </authorList>
    </citation>
    <scope>NUCLEOTIDE SEQUENCE [LARGE SCALE GENOMIC DNA]</scope>
</reference>
<dbReference type="InterPro" id="IPR055342">
    <property type="entry name" value="MreC_beta-barrel_core"/>
</dbReference>
<evidence type="ECO:0000313" key="7">
    <source>
        <dbReference type="Proteomes" id="UP000229335"/>
    </source>
</evidence>
<dbReference type="GO" id="GO:0005886">
    <property type="term" value="C:plasma membrane"/>
    <property type="evidence" value="ECO:0007669"/>
    <property type="project" value="TreeGrafter"/>
</dbReference>
<evidence type="ECO:0000259" key="5">
    <source>
        <dbReference type="Pfam" id="PF04085"/>
    </source>
</evidence>
<feature type="domain" description="Rod shape-determining protein MreC beta-barrel core" evidence="5">
    <location>
        <begin position="125"/>
        <end position="265"/>
    </location>
</feature>
<accession>A0A2M6WNC5</accession>
<dbReference type="Gene3D" id="2.40.10.340">
    <property type="entry name" value="Rod shape-determining protein MreC, domain 1"/>
    <property type="match status" value="1"/>
</dbReference>
<dbReference type="Proteomes" id="UP000229335">
    <property type="component" value="Unassembled WGS sequence"/>
</dbReference>
<evidence type="ECO:0000256" key="1">
    <source>
        <dbReference type="ARBA" id="ARBA00009369"/>
    </source>
</evidence>
<dbReference type="InterPro" id="IPR042177">
    <property type="entry name" value="Cell/Rod_1"/>
</dbReference>
<dbReference type="Gene3D" id="2.40.10.350">
    <property type="entry name" value="Rod shape-determining protein MreC, domain 2"/>
    <property type="match status" value="1"/>
</dbReference>
<dbReference type="PANTHER" id="PTHR34138:SF1">
    <property type="entry name" value="CELL SHAPE-DETERMINING PROTEIN MREC"/>
    <property type="match status" value="1"/>
</dbReference>
<name>A0A2M6WNC5_9BACT</name>
<dbReference type="PANTHER" id="PTHR34138">
    <property type="entry name" value="CELL SHAPE-DETERMINING PROTEIN MREC"/>
    <property type="match status" value="1"/>
</dbReference>
<evidence type="ECO:0000313" key="6">
    <source>
        <dbReference type="EMBL" id="PIT94234.1"/>
    </source>
</evidence>
<comment type="caution">
    <text evidence="6">The sequence shown here is derived from an EMBL/GenBank/DDBJ whole genome shotgun (WGS) entry which is preliminary data.</text>
</comment>
<protein>
    <recommendedName>
        <fullName evidence="2">Cell shape-determining protein MreC</fullName>
    </recommendedName>
    <alternativeName>
        <fullName evidence="4">Cell shape protein MreC</fullName>
    </alternativeName>
</protein>
<comment type="similarity">
    <text evidence="1">Belongs to the MreC family.</text>
</comment>
<evidence type="ECO:0000256" key="2">
    <source>
        <dbReference type="ARBA" id="ARBA00013855"/>
    </source>
</evidence>
<proteinExistence type="inferred from homology"/>
<organism evidence="6 7">
    <name type="scientific">Candidatus Falkowbacteria bacterium CG10_big_fil_rev_8_21_14_0_10_43_11</name>
    <dbReference type="NCBI Taxonomy" id="1974568"/>
    <lineage>
        <taxon>Bacteria</taxon>
        <taxon>Candidatus Falkowiibacteriota</taxon>
    </lineage>
</organism>
<dbReference type="NCBIfam" id="TIGR00219">
    <property type="entry name" value="mreC"/>
    <property type="match status" value="1"/>
</dbReference>
<dbReference type="GO" id="GO:0008360">
    <property type="term" value="P:regulation of cell shape"/>
    <property type="evidence" value="ECO:0007669"/>
    <property type="project" value="UniProtKB-KW"/>
</dbReference>
<dbReference type="InterPro" id="IPR007221">
    <property type="entry name" value="MreC"/>
</dbReference>
<sequence length="265" mass="28664">MRKFLNKKIVAVLIAVVLIIGAHYLGWARPAENFLLKLLRPAEKALYRTGNALKLIYQKSASERDWETDNKRLDEENKKLLAENVGLKIIADENKVLREQLAFYSRSNYQKTVANVISRAETVGDNQVITLDRGGADGIKSGQAIVAGDGIIIGKIFFIKEKISYGCLITNEQCGLAASIVNQEGAAGLTKGELGLTVRLNFIPQTESIASSSIVITSGLEPAIPRGLIIGKITEVDAETNDLFQSAVVSPAADLNGLTVVSVIK</sequence>
<evidence type="ECO:0000256" key="4">
    <source>
        <dbReference type="ARBA" id="ARBA00032089"/>
    </source>
</evidence>
<gene>
    <name evidence="6" type="primary">mreC</name>
    <name evidence="6" type="ORF">COU00_00030</name>
</gene>
<dbReference type="AlphaFoldDB" id="A0A2M6WNC5"/>
<dbReference type="InterPro" id="IPR042175">
    <property type="entry name" value="Cell/Rod_MreC_2"/>
</dbReference>
<dbReference type="PIRSF" id="PIRSF038471">
    <property type="entry name" value="MreC"/>
    <property type="match status" value="1"/>
</dbReference>